<protein>
    <submittedName>
        <fullName evidence="2">Uncharacterized protein</fullName>
    </submittedName>
</protein>
<keyword evidence="3" id="KW-1185">Reference proteome</keyword>
<reference evidence="2 3" key="2">
    <citation type="journal article" date="2023" name="Mol. Biol. Evol.">
        <title>Genomics of Secondarily Temperate Adaptation in the Only Non-Antarctic Icefish.</title>
        <authorList>
            <person name="Rivera-Colon A.G."/>
            <person name="Rayamajhi N."/>
            <person name="Minhas B.F."/>
            <person name="Madrigal G."/>
            <person name="Bilyk K.T."/>
            <person name="Yoon V."/>
            <person name="Hune M."/>
            <person name="Gregory S."/>
            <person name="Cheng C.H.C."/>
            <person name="Catchen J.M."/>
        </authorList>
    </citation>
    <scope>NUCLEOTIDE SEQUENCE [LARGE SCALE GENOMIC DNA]</scope>
    <source>
        <strain evidence="2">JMC-PN-2008</strain>
    </source>
</reference>
<gene>
    <name evidence="2" type="ORF">PBY51_009356</name>
</gene>
<evidence type="ECO:0000313" key="3">
    <source>
        <dbReference type="Proteomes" id="UP001346869"/>
    </source>
</evidence>
<reference evidence="2 3" key="1">
    <citation type="journal article" date="2023" name="Genes (Basel)">
        <title>Chromosome-Level Genome Assembly and Circadian Gene Repertoire of the Patagonia Blennie Eleginops maclovinus-The Closest Ancestral Proxy of Antarctic Cryonotothenioids.</title>
        <authorList>
            <person name="Cheng C.C."/>
            <person name="Rivera-Colon A.G."/>
            <person name="Minhas B.F."/>
            <person name="Wilson L."/>
            <person name="Rayamajhi N."/>
            <person name="Vargas-Chacoff L."/>
            <person name="Catchen J.M."/>
        </authorList>
    </citation>
    <scope>NUCLEOTIDE SEQUENCE [LARGE SCALE GENOMIC DNA]</scope>
    <source>
        <strain evidence="2">JMC-PN-2008</strain>
    </source>
</reference>
<dbReference type="EMBL" id="JAUZQC010000007">
    <property type="protein sequence ID" value="KAK5868329.1"/>
    <property type="molecule type" value="Genomic_DNA"/>
</dbReference>
<evidence type="ECO:0000256" key="1">
    <source>
        <dbReference type="SAM" id="MobiDB-lite"/>
    </source>
</evidence>
<evidence type="ECO:0000313" key="2">
    <source>
        <dbReference type="EMBL" id="KAK5868329.1"/>
    </source>
</evidence>
<organism evidence="2 3">
    <name type="scientific">Eleginops maclovinus</name>
    <name type="common">Patagonian blennie</name>
    <name type="synonym">Eleginus maclovinus</name>
    <dbReference type="NCBI Taxonomy" id="56733"/>
    <lineage>
        <taxon>Eukaryota</taxon>
        <taxon>Metazoa</taxon>
        <taxon>Chordata</taxon>
        <taxon>Craniata</taxon>
        <taxon>Vertebrata</taxon>
        <taxon>Euteleostomi</taxon>
        <taxon>Actinopterygii</taxon>
        <taxon>Neopterygii</taxon>
        <taxon>Teleostei</taxon>
        <taxon>Neoteleostei</taxon>
        <taxon>Acanthomorphata</taxon>
        <taxon>Eupercaria</taxon>
        <taxon>Perciformes</taxon>
        <taxon>Notothenioidei</taxon>
        <taxon>Eleginopidae</taxon>
        <taxon>Eleginops</taxon>
    </lineage>
</organism>
<dbReference type="Proteomes" id="UP001346869">
    <property type="component" value="Unassembled WGS sequence"/>
</dbReference>
<feature type="region of interest" description="Disordered" evidence="1">
    <location>
        <begin position="80"/>
        <end position="101"/>
    </location>
</feature>
<proteinExistence type="predicted"/>
<sequence length="101" mass="10489">MNHTDVFCSSYTVSSLSSLHYISSVSCGIREQRSIAARFVVLLVLEGFSLTGGHHFVHLSVQKGPLGASGPGRLCQGCGRTEAAGGGGGAVPRRSPGQWTS</sequence>
<comment type="caution">
    <text evidence="2">The sequence shown here is derived from an EMBL/GenBank/DDBJ whole genome shotgun (WGS) entry which is preliminary data.</text>
</comment>
<name>A0AAN7XWK0_ELEMC</name>
<accession>A0AAN7XWK0</accession>
<dbReference type="AlphaFoldDB" id="A0AAN7XWK0"/>